<dbReference type="Proteomes" id="UP001430149">
    <property type="component" value="Unassembled WGS sequence"/>
</dbReference>
<dbReference type="EMBL" id="JADIKE010000037">
    <property type="protein sequence ID" value="MBM7126684.1"/>
    <property type="molecule type" value="Genomic_DNA"/>
</dbReference>
<keyword evidence="2" id="KW-0560">Oxidoreductase</keyword>
<dbReference type="RefSeq" id="WP_204683215.1">
    <property type="nucleotide sequence ID" value="NZ_BSNR01000004.1"/>
</dbReference>
<feature type="domain" description="Peptide methionine sulphoxide reductase MsrA" evidence="5">
    <location>
        <begin position="17"/>
        <end position="76"/>
    </location>
</feature>
<evidence type="ECO:0000256" key="1">
    <source>
        <dbReference type="ARBA" id="ARBA00012502"/>
    </source>
</evidence>
<evidence type="ECO:0000313" key="6">
    <source>
        <dbReference type="EMBL" id="MBM7126684.1"/>
    </source>
</evidence>
<dbReference type="Pfam" id="PF01625">
    <property type="entry name" value="PMSR"/>
    <property type="match status" value="1"/>
</dbReference>
<comment type="catalytic activity">
    <reaction evidence="4">
        <text>[thioredoxin]-disulfide + L-methionine + H2O = L-methionine (S)-S-oxide + [thioredoxin]-dithiol</text>
        <dbReference type="Rhea" id="RHEA:19993"/>
        <dbReference type="Rhea" id="RHEA-COMP:10698"/>
        <dbReference type="Rhea" id="RHEA-COMP:10700"/>
        <dbReference type="ChEBI" id="CHEBI:15377"/>
        <dbReference type="ChEBI" id="CHEBI:29950"/>
        <dbReference type="ChEBI" id="CHEBI:50058"/>
        <dbReference type="ChEBI" id="CHEBI:57844"/>
        <dbReference type="ChEBI" id="CHEBI:58772"/>
        <dbReference type="EC" id="1.8.4.11"/>
    </reaction>
</comment>
<accession>A0ABS2K696</accession>
<name>A0ABS2K696_9GAMM</name>
<evidence type="ECO:0000256" key="3">
    <source>
        <dbReference type="ARBA" id="ARBA00047806"/>
    </source>
</evidence>
<dbReference type="EC" id="1.8.4.11" evidence="1"/>
<dbReference type="InterPro" id="IPR036509">
    <property type="entry name" value="Met_Sox_Rdtase_MsrA_sf"/>
</dbReference>
<evidence type="ECO:0000259" key="5">
    <source>
        <dbReference type="Pfam" id="PF01625"/>
    </source>
</evidence>
<evidence type="ECO:0000256" key="4">
    <source>
        <dbReference type="ARBA" id="ARBA00048782"/>
    </source>
</evidence>
<dbReference type="SUPFAM" id="SSF55068">
    <property type="entry name" value="Peptide methionine sulfoxide reductase"/>
    <property type="match status" value="1"/>
</dbReference>
<evidence type="ECO:0000313" key="7">
    <source>
        <dbReference type="Proteomes" id="UP001430149"/>
    </source>
</evidence>
<comment type="catalytic activity">
    <reaction evidence="3">
        <text>L-methionyl-[protein] + [thioredoxin]-disulfide + H2O = L-methionyl-(S)-S-oxide-[protein] + [thioredoxin]-dithiol</text>
        <dbReference type="Rhea" id="RHEA:14217"/>
        <dbReference type="Rhea" id="RHEA-COMP:10698"/>
        <dbReference type="Rhea" id="RHEA-COMP:10700"/>
        <dbReference type="Rhea" id="RHEA-COMP:12313"/>
        <dbReference type="Rhea" id="RHEA-COMP:12315"/>
        <dbReference type="ChEBI" id="CHEBI:15377"/>
        <dbReference type="ChEBI" id="CHEBI:16044"/>
        <dbReference type="ChEBI" id="CHEBI:29950"/>
        <dbReference type="ChEBI" id="CHEBI:44120"/>
        <dbReference type="ChEBI" id="CHEBI:50058"/>
        <dbReference type="EC" id="1.8.4.11"/>
    </reaction>
</comment>
<protein>
    <recommendedName>
        <fullName evidence="1">peptide-methionine (S)-S-oxide reductase</fullName>
        <ecNumber evidence="1">1.8.4.11</ecNumber>
    </recommendedName>
</protein>
<gene>
    <name evidence="6" type="ORF">ISP19_14980</name>
</gene>
<keyword evidence="7" id="KW-1185">Reference proteome</keyword>
<dbReference type="Gene3D" id="3.30.1060.10">
    <property type="entry name" value="Peptide methionine sulphoxide reductase MsrA"/>
    <property type="match status" value="1"/>
</dbReference>
<sequence>MAGHAEVVRVIHGLRQGDARTPCRSAVYTSNAVQRHAVQASASRFQAELARAGHGSITTEIAVAGPFCFVEDEHQQ</sequence>
<proteinExistence type="predicted"/>
<comment type="caution">
    <text evidence="6">The sequence shown here is derived from an EMBL/GenBank/DDBJ whole genome shotgun (WGS) entry which is preliminary data.</text>
</comment>
<evidence type="ECO:0000256" key="2">
    <source>
        <dbReference type="ARBA" id="ARBA00023002"/>
    </source>
</evidence>
<reference evidence="6" key="1">
    <citation type="submission" date="2020-10" db="EMBL/GenBank/DDBJ databases">
        <title>Phylogeny of dyella-like bacteria.</title>
        <authorList>
            <person name="Fu J."/>
        </authorList>
    </citation>
    <scope>NUCLEOTIDE SEQUENCE</scope>
    <source>
        <strain evidence="6">DHOC52</strain>
    </source>
</reference>
<dbReference type="InterPro" id="IPR002569">
    <property type="entry name" value="Met_Sox_Rdtase_MsrA_dom"/>
</dbReference>
<organism evidence="6 7">
    <name type="scientific">Dyella flava</name>
    <dbReference type="NCBI Taxonomy" id="1920170"/>
    <lineage>
        <taxon>Bacteria</taxon>
        <taxon>Pseudomonadati</taxon>
        <taxon>Pseudomonadota</taxon>
        <taxon>Gammaproteobacteria</taxon>
        <taxon>Lysobacterales</taxon>
        <taxon>Rhodanobacteraceae</taxon>
        <taxon>Dyella</taxon>
    </lineage>
</organism>